<gene>
    <name evidence="1" type="ORF">HYN48_14455</name>
</gene>
<dbReference type="EMBL" id="CP028811">
    <property type="protein sequence ID" value="AWA31199.1"/>
    <property type="molecule type" value="Genomic_DNA"/>
</dbReference>
<dbReference type="AlphaFoldDB" id="A0A2S0RI26"/>
<dbReference type="OrthoDB" id="5701146at2"/>
<sequence length="148" mass="17305">MNIYPKNGIDKLLFGMKSPDVAAIYGKPDKEFRDEDGNVIQLYYELKCRLTFYEDEEFRLGYVIAAHPGLQLFGEKIVGRNISEVRQVLLAHGITKWETEEFDLAENHFDETNWLILQAEFAEVTKVEIGAIINDRDEFDWKFPVRKK</sequence>
<name>A0A2S0RI26_9FLAO</name>
<organism evidence="1 2">
    <name type="scientific">Flavobacterium magnum</name>
    <dbReference type="NCBI Taxonomy" id="2162713"/>
    <lineage>
        <taxon>Bacteria</taxon>
        <taxon>Pseudomonadati</taxon>
        <taxon>Bacteroidota</taxon>
        <taxon>Flavobacteriia</taxon>
        <taxon>Flavobacteriales</taxon>
        <taxon>Flavobacteriaceae</taxon>
        <taxon>Flavobacterium</taxon>
    </lineage>
</organism>
<proteinExistence type="predicted"/>
<reference evidence="1 2" key="1">
    <citation type="submission" date="2018-04" db="EMBL/GenBank/DDBJ databases">
        <title>Genome sequencing of Flavobacterium sp. HYN0048.</title>
        <authorList>
            <person name="Yi H."/>
            <person name="Baek C."/>
        </authorList>
    </citation>
    <scope>NUCLEOTIDE SEQUENCE [LARGE SCALE GENOMIC DNA]</scope>
    <source>
        <strain evidence="1 2">HYN0048</strain>
    </source>
</reference>
<evidence type="ECO:0000313" key="2">
    <source>
        <dbReference type="Proteomes" id="UP000244193"/>
    </source>
</evidence>
<dbReference type="Proteomes" id="UP000244193">
    <property type="component" value="Chromosome"/>
</dbReference>
<keyword evidence="2" id="KW-1185">Reference proteome</keyword>
<evidence type="ECO:0000313" key="1">
    <source>
        <dbReference type="EMBL" id="AWA31199.1"/>
    </source>
</evidence>
<dbReference type="KEGG" id="fmg:HYN48_14455"/>
<protein>
    <submittedName>
        <fullName evidence="1">Uncharacterized protein</fullName>
    </submittedName>
</protein>
<dbReference type="RefSeq" id="WP_108372966.1">
    <property type="nucleotide sequence ID" value="NZ_CP028811.1"/>
</dbReference>
<accession>A0A2S0RI26</accession>